<keyword evidence="2" id="KW-0677">Repeat</keyword>
<comment type="caution">
    <text evidence="4">The sequence shown here is derived from an EMBL/GenBank/DDBJ whole genome shotgun (WGS) entry which is preliminary data.</text>
</comment>
<dbReference type="PROSITE" id="PS51375">
    <property type="entry name" value="PPR"/>
    <property type="match status" value="1"/>
</dbReference>
<feature type="repeat" description="PPR" evidence="3">
    <location>
        <begin position="244"/>
        <end position="278"/>
    </location>
</feature>
<name>A0A8S9GM43_BRACR</name>
<sequence length="353" mass="41301">MELSYSLSIAGRCPQESPLANGQILIDGQLSKRGISRILDKISQAAREESQGVSWIRWVNQGCVESLSSSDDWMAGHVQSSSGTKRVQGWSVLNKLSAHGWNRKAKEEINLQKDVQVSVQALEQVHDFDNKLGLQLKTLDEGDENSEWQWDCHIPFIRRFKKIMKKLQAWLKVELREVRRDKRRQGDAEDEQAFSSIKRCRHKARGRLGLATRKGRIILKEQTRWERAVVIFEWFKSKECYELNVIHYNIMLRILGKARKWRYVQSLWEEINRKGIKPIIQRMELSLMFITKVGLKYTPFWLGKMSKIGMTTPDKVTTGIFLQMYKKAREFQKAEDFFKKWSYGKDLNSWAVS</sequence>
<dbReference type="Pfam" id="PF01535">
    <property type="entry name" value="PPR"/>
    <property type="match status" value="1"/>
</dbReference>
<reference evidence="4" key="1">
    <citation type="submission" date="2019-12" db="EMBL/GenBank/DDBJ databases">
        <title>Genome sequencing and annotation of Brassica cretica.</title>
        <authorList>
            <person name="Studholme D.J."/>
            <person name="Sarris P.F."/>
        </authorList>
    </citation>
    <scope>NUCLEOTIDE SEQUENCE</scope>
    <source>
        <strain evidence="4">PFS-102/07</strain>
        <tissue evidence="4">Leaf</tissue>
    </source>
</reference>
<proteinExistence type="inferred from homology"/>
<dbReference type="AlphaFoldDB" id="A0A8S9GM43"/>
<dbReference type="EMBL" id="QGKY02001925">
    <property type="protein sequence ID" value="KAF2546140.1"/>
    <property type="molecule type" value="Genomic_DNA"/>
</dbReference>
<dbReference type="Gene3D" id="1.25.40.10">
    <property type="entry name" value="Tetratricopeptide repeat domain"/>
    <property type="match status" value="1"/>
</dbReference>
<evidence type="ECO:0008006" key="5">
    <source>
        <dbReference type="Google" id="ProtNLM"/>
    </source>
</evidence>
<organism evidence="4">
    <name type="scientific">Brassica cretica</name>
    <name type="common">Mustard</name>
    <dbReference type="NCBI Taxonomy" id="69181"/>
    <lineage>
        <taxon>Eukaryota</taxon>
        <taxon>Viridiplantae</taxon>
        <taxon>Streptophyta</taxon>
        <taxon>Embryophyta</taxon>
        <taxon>Tracheophyta</taxon>
        <taxon>Spermatophyta</taxon>
        <taxon>Magnoliopsida</taxon>
        <taxon>eudicotyledons</taxon>
        <taxon>Gunneridae</taxon>
        <taxon>Pentapetalae</taxon>
        <taxon>rosids</taxon>
        <taxon>malvids</taxon>
        <taxon>Brassicales</taxon>
        <taxon>Brassicaceae</taxon>
        <taxon>Brassiceae</taxon>
        <taxon>Brassica</taxon>
    </lineage>
</organism>
<evidence type="ECO:0000313" key="4">
    <source>
        <dbReference type="EMBL" id="KAF2546140.1"/>
    </source>
</evidence>
<evidence type="ECO:0000256" key="3">
    <source>
        <dbReference type="PROSITE-ProRule" id="PRU00708"/>
    </source>
</evidence>
<dbReference type="InterPro" id="IPR002885">
    <property type="entry name" value="PPR_rpt"/>
</dbReference>
<evidence type="ECO:0000256" key="2">
    <source>
        <dbReference type="ARBA" id="ARBA00022737"/>
    </source>
</evidence>
<evidence type="ECO:0000256" key="1">
    <source>
        <dbReference type="ARBA" id="ARBA00007626"/>
    </source>
</evidence>
<dbReference type="GO" id="GO:0003729">
    <property type="term" value="F:mRNA binding"/>
    <property type="evidence" value="ECO:0007669"/>
    <property type="project" value="TreeGrafter"/>
</dbReference>
<dbReference type="InterPro" id="IPR051240">
    <property type="entry name" value="Mito_RNA-Proc/Resp"/>
</dbReference>
<protein>
    <recommendedName>
        <fullName evidence="5">Pentatricopeptide repeat-containing protein</fullName>
    </recommendedName>
</protein>
<accession>A0A8S9GM43</accession>
<dbReference type="PANTHER" id="PTHR47933:SF10">
    <property type="entry name" value="OS03G0162900 PROTEIN"/>
    <property type="match status" value="1"/>
</dbReference>
<dbReference type="InterPro" id="IPR011990">
    <property type="entry name" value="TPR-like_helical_dom_sf"/>
</dbReference>
<comment type="similarity">
    <text evidence="1">Belongs to the PPR family. P subfamily.</text>
</comment>
<dbReference type="PANTHER" id="PTHR47933">
    <property type="entry name" value="PENTATRICOPEPTIDE REPEAT-CONTAINING PROTEIN 1, MITOCHONDRIAL"/>
    <property type="match status" value="1"/>
</dbReference>
<gene>
    <name evidence="4" type="ORF">F2Q70_00022529</name>
</gene>